<dbReference type="GO" id="GO:0002181">
    <property type="term" value="P:cytoplasmic translation"/>
    <property type="evidence" value="ECO:0007669"/>
    <property type="project" value="TreeGrafter"/>
</dbReference>
<comment type="similarity">
    <text evidence="1 4">Belongs to the universal ribosomal protein uL22 family.</text>
</comment>
<dbReference type="EMBL" id="KX235456">
    <property type="protein sequence ID" value="ANM86185.1"/>
    <property type="molecule type" value="mRNA"/>
</dbReference>
<dbReference type="GO" id="GO:0022625">
    <property type="term" value="C:cytosolic large ribosomal subunit"/>
    <property type="evidence" value="ECO:0007669"/>
    <property type="project" value="TreeGrafter"/>
</dbReference>
<sequence length="171" mass="19411">MVKGRYSAEPTVAAKTVKARGDGLRVHYKNTRETAMNLKGMTYLRAKTFLENVLAHKECVPFRRHTGGPGRNPQAKKWHVSQGRWPTKSVEHLQVLLHNAAANAEMKKLDLTKLIVSHVQVNRAPVHRRRTYRAHGRITSFMSHPCHVELMLAEREIPVPKAAEKKVVVSE</sequence>
<keyword evidence="2 4" id="KW-0689">Ribosomal protein</keyword>
<dbReference type="PANTHER" id="PTHR11593:SF10">
    <property type="entry name" value="60S RIBOSOMAL PROTEIN L17"/>
    <property type="match status" value="1"/>
</dbReference>
<dbReference type="GO" id="GO:0003735">
    <property type="term" value="F:structural constituent of ribosome"/>
    <property type="evidence" value="ECO:0007669"/>
    <property type="project" value="InterPro"/>
</dbReference>
<dbReference type="InterPro" id="IPR005721">
    <property type="entry name" value="Ribosomal_uL22_euk/arc"/>
</dbReference>
<evidence type="ECO:0000256" key="1">
    <source>
        <dbReference type="ARBA" id="ARBA00009451"/>
    </source>
</evidence>
<organism evidence="5">
    <name type="scientific">Stygiella incarcerata</name>
    <dbReference type="NCBI Taxonomy" id="1712417"/>
    <lineage>
        <taxon>Eukaryota</taxon>
        <taxon>Discoba</taxon>
        <taxon>Jakobida</taxon>
        <taxon>Andalucina</taxon>
        <taxon>Stygiellidae</taxon>
        <taxon>Stygiella</taxon>
    </lineage>
</organism>
<dbReference type="PANTHER" id="PTHR11593">
    <property type="entry name" value="60S RIBOSOMAL PROTEIN L17"/>
    <property type="match status" value="1"/>
</dbReference>
<protein>
    <submittedName>
        <fullName evidence="5">60S ribosomal protein L17-2</fullName>
    </submittedName>
</protein>
<dbReference type="SUPFAM" id="SSF54843">
    <property type="entry name" value="Ribosomal protein L22"/>
    <property type="match status" value="1"/>
</dbReference>
<gene>
    <name evidence="5" type="primary">rpl17</name>
</gene>
<dbReference type="AlphaFoldDB" id="A0A192ZIF4"/>
<evidence type="ECO:0000256" key="2">
    <source>
        <dbReference type="ARBA" id="ARBA00022980"/>
    </source>
</evidence>
<evidence type="ECO:0000313" key="5">
    <source>
        <dbReference type="EMBL" id="ANM86185.1"/>
    </source>
</evidence>
<dbReference type="InterPro" id="IPR018260">
    <property type="entry name" value="Ribosomal_uL22_CS"/>
</dbReference>
<dbReference type="PROSITE" id="PS00464">
    <property type="entry name" value="RIBOSOMAL_L22"/>
    <property type="match status" value="1"/>
</dbReference>
<evidence type="ECO:0000256" key="4">
    <source>
        <dbReference type="RuleBase" id="RU004005"/>
    </source>
</evidence>
<dbReference type="NCBIfam" id="TIGR01038">
    <property type="entry name" value="uL22_arch_euk"/>
    <property type="match status" value="1"/>
</dbReference>
<keyword evidence="3 4" id="KW-0687">Ribonucleoprotein</keyword>
<dbReference type="InterPro" id="IPR036394">
    <property type="entry name" value="Ribosomal_uL22_sf"/>
</dbReference>
<reference evidence="5" key="1">
    <citation type="submission" date="2016-05" db="EMBL/GenBank/DDBJ databases">
        <title>Novel hydrogenosomes in the microaerophilic jakobid Stygiella incarcerata.</title>
        <authorList>
            <person name="Leger M.M."/>
            <person name="Eme L."/>
            <person name="Hug L.A."/>
            <person name="Roger A.J."/>
        </authorList>
    </citation>
    <scope>NUCLEOTIDE SEQUENCE</scope>
</reference>
<name>A0A192ZIF4_9EUKA</name>
<accession>A0A192ZIF4</accession>
<dbReference type="InterPro" id="IPR001063">
    <property type="entry name" value="Ribosomal_uL22"/>
</dbReference>
<dbReference type="CDD" id="cd00336">
    <property type="entry name" value="Ribosomal_L22"/>
    <property type="match status" value="1"/>
</dbReference>
<dbReference type="Pfam" id="PF00237">
    <property type="entry name" value="Ribosomal_L22"/>
    <property type="match status" value="1"/>
</dbReference>
<evidence type="ECO:0000256" key="3">
    <source>
        <dbReference type="ARBA" id="ARBA00023274"/>
    </source>
</evidence>
<dbReference type="Gene3D" id="3.90.470.10">
    <property type="entry name" value="Ribosomal protein L22/L17"/>
    <property type="match status" value="1"/>
</dbReference>
<proteinExistence type="evidence at transcript level"/>